<evidence type="ECO:0000256" key="1">
    <source>
        <dbReference type="ARBA" id="ARBA00001946"/>
    </source>
</evidence>
<dbReference type="InterPro" id="IPR020476">
    <property type="entry name" value="Nudix_hydrolase"/>
</dbReference>
<sequence length="155" mass="17701">MAIMTDEKGNIFLAFTEMEENQLDVTELDAPLTHALIVVKCQGKYLFMHNKWRNSWELPGGIIEDGETARECVVRELLEETNQQLQALTFKGLMKFRLQPSFHGPERTEYGALFSGQLDQLHDFVENDEASAIILWDGSSDIGHIAEIDKKLIEF</sequence>
<evidence type="ECO:0000313" key="6">
    <source>
        <dbReference type="Proteomes" id="UP000609346"/>
    </source>
</evidence>
<keyword evidence="2 3" id="KW-0378">Hydrolase</keyword>
<dbReference type="PROSITE" id="PS51462">
    <property type="entry name" value="NUDIX"/>
    <property type="match status" value="1"/>
</dbReference>
<keyword evidence="6" id="KW-1185">Reference proteome</keyword>
<organism evidence="5 6">
    <name type="scientific">Paenibacillus terricola</name>
    <dbReference type="NCBI Taxonomy" id="2763503"/>
    <lineage>
        <taxon>Bacteria</taxon>
        <taxon>Bacillati</taxon>
        <taxon>Bacillota</taxon>
        <taxon>Bacilli</taxon>
        <taxon>Bacillales</taxon>
        <taxon>Paenibacillaceae</taxon>
        <taxon>Paenibacillus</taxon>
    </lineage>
</organism>
<dbReference type="PRINTS" id="PR00502">
    <property type="entry name" value="NUDIXFAMILY"/>
</dbReference>
<comment type="similarity">
    <text evidence="3">Belongs to the Nudix hydrolase family.</text>
</comment>
<reference evidence="5 6" key="1">
    <citation type="submission" date="2020-09" db="EMBL/GenBank/DDBJ databases">
        <title>Paenibacillus sp. strain PR3 16S rRNA gene Genome sequencing and assembly.</title>
        <authorList>
            <person name="Kim J."/>
        </authorList>
    </citation>
    <scope>NUCLEOTIDE SEQUENCE [LARGE SCALE GENOMIC DNA]</scope>
    <source>
        <strain evidence="5 6">PR3</strain>
    </source>
</reference>
<dbReference type="PANTHER" id="PTHR43046">
    <property type="entry name" value="GDP-MANNOSE MANNOSYL HYDROLASE"/>
    <property type="match status" value="1"/>
</dbReference>
<dbReference type="PANTHER" id="PTHR43046:SF14">
    <property type="entry name" value="MUTT_NUDIX FAMILY PROTEIN"/>
    <property type="match status" value="1"/>
</dbReference>
<protein>
    <submittedName>
        <fullName evidence="5">NUDIX domain-containing protein</fullName>
    </submittedName>
</protein>
<name>A0ABR8MVB3_9BACL</name>
<proteinExistence type="inferred from homology"/>
<dbReference type="InterPro" id="IPR000086">
    <property type="entry name" value="NUDIX_hydrolase_dom"/>
</dbReference>
<comment type="caution">
    <text evidence="5">The sequence shown here is derived from an EMBL/GenBank/DDBJ whole genome shotgun (WGS) entry which is preliminary data.</text>
</comment>
<dbReference type="Proteomes" id="UP000609346">
    <property type="component" value="Unassembled WGS sequence"/>
</dbReference>
<dbReference type="Pfam" id="PF00293">
    <property type="entry name" value="NUDIX"/>
    <property type="match status" value="1"/>
</dbReference>
<evidence type="ECO:0000259" key="4">
    <source>
        <dbReference type="PROSITE" id="PS51462"/>
    </source>
</evidence>
<dbReference type="InterPro" id="IPR020084">
    <property type="entry name" value="NUDIX_hydrolase_CS"/>
</dbReference>
<dbReference type="SUPFAM" id="SSF55811">
    <property type="entry name" value="Nudix"/>
    <property type="match status" value="1"/>
</dbReference>
<evidence type="ECO:0000256" key="2">
    <source>
        <dbReference type="ARBA" id="ARBA00022801"/>
    </source>
</evidence>
<feature type="domain" description="Nudix hydrolase" evidence="4">
    <location>
        <begin position="28"/>
        <end position="155"/>
    </location>
</feature>
<dbReference type="Gene3D" id="3.90.79.10">
    <property type="entry name" value="Nucleoside Triphosphate Pyrophosphohydrolase"/>
    <property type="match status" value="1"/>
</dbReference>
<evidence type="ECO:0000313" key="5">
    <source>
        <dbReference type="EMBL" id="MBD3919011.1"/>
    </source>
</evidence>
<evidence type="ECO:0000256" key="3">
    <source>
        <dbReference type="RuleBase" id="RU003476"/>
    </source>
</evidence>
<accession>A0ABR8MVB3</accession>
<dbReference type="InterPro" id="IPR015797">
    <property type="entry name" value="NUDIX_hydrolase-like_dom_sf"/>
</dbReference>
<gene>
    <name evidence="5" type="ORF">H8B09_09620</name>
</gene>
<comment type="cofactor">
    <cofactor evidence="1">
        <name>Mg(2+)</name>
        <dbReference type="ChEBI" id="CHEBI:18420"/>
    </cofactor>
</comment>
<dbReference type="EMBL" id="JACXZA010000002">
    <property type="protein sequence ID" value="MBD3919011.1"/>
    <property type="molecule type" value="Genomic_DNA"/>
</dbReference>
<dbReference type="PROSITE" id="PS00893">
    <property type="entry name" value="NUDIX_BOX"/>
    <property type="match status" value="1"/>
</dbReference>